<organism evidence="1">
    <name type="scientific">marine metagenome</name>
    <dbReference type="NCBI Taxonomy" id="408172"/>
    <lineage>
        <taxon>unclassified sequences</taxon>
        <taxon>metagenomes</taxon>
        <taxon>ecological metagenomes</taxon>
    </lineage>
</organism>
<evidence type="ECO:0000313" key="1">
    <source>
        <dbReference type="EMBL" id="SVD67881.1"/>
    </source>
</evidence>
<reference evidence="1" key="1">
    <citation type="submission" date="2018-05" db="EMBL/GenBank/DDBJ databases">
        <authorList>
            <person name="Lanie J.A."/>
            <person name="Ng W.-L."/>
            <person name="Kazmierczak K.M."/>
            <person name="Andrzejewski T.M."/>
            <person name="Davidsen T.M."/>
            <person name="Wayne K.J."/>
            <person name="Tettelin H."/>
            <person name="Glass J.I."/>
            <person name="Rusch D."/>
            <person name="Podicherti R."/>
            <person name="Tsui H.-C.T."/>
            <person name="Winkler M.E."/>
        </authorList>
    </citation>
    <scope>NUCLEOTIDE SEQUENCE</scope>
</reference>
<accession>A0A382XC15</accession>
<dbReference type="AlphaFoldDB" id="A0A382XC15"/>
<name>A0A382XC15_9ZZZZ</name>
<protein>
    <submittedName>
        <fullName evidence="1">Uncharacterized protein</fullName>
    </submittedName>
</protein>
<proteinExistence type="predicted"/>
<gene>
    <name evidence="1" type="ORF">METZ01_LOCUS420735</name>
</gene>
<dbReference type="EMBL" id="UINC01166107">
    <property type="protein sequence ID" value="SVD67881.1"/>
    <property type="molecule type" value="Genomic_DNA"/>
</dbReference>
<sequence length="90" mass="10352">MELRKESSEGEEAKRILDSAVFKDAMQTLANGYQDQWMNSDVDDVKKRESVFVKLNILADFVNELQTVLQTGQMADEQLRQEDKPRSTVN</sequence>